<dbReference type="FunFam" id="3.30.70.560:FF:000001">
    <property type="entry name" value="2-amino-4-hydroxy-6-hydroxymethyldihydropteridine pyrophosphokinase"/>
    <property type="match status" value="1"/>
</dbReference>
<sequence length="162" mass="18505">MIRVYLALGSNLSEPLQQVRAALTALDAIPHTRLARCSSFYRSRPLGPQDQPDYLNAVAELQTALPPETLLDHTQRIEQEQGRVRKDHRWGPRTLDLDILLFGSLTLHTERLTVPHYDMKNREFMLYPLAELAPELVFPDGEALATRLQQIPRNGLTLWADQ</sequence>
<keyword evidence="15" id="KW-1185">Reference proteome</keyword>
<evidence type="ECO:0000256" key="6">
    <source>
        <dbReference type="ARBA" id="ARBA00022741"/>
    </source>
</evidence>
<keyword evidence="8" id="KW-0067">ATP-binding</keyword>
<dbReference type="RefSeq" id="WP_049853589.1">
    <property type="nucleotide sequence ID" value="NZ_BMJF01000021.1"/>
</dbReference>
<name>A0A2K8QQ48_9GAMM</name>
<protein>
    <recommendedName>
        <fullName evidence="4">2-amino-4-hydroxy-6-hydroxymethyldihydropteridine pyrophosphokinase</fullName>
        <ecNumber evidence="3">2.7.6.3</ecNumber>
    </recommendedName>
    <alternativeName>
        <fullName evidence="11">6-hydroxymethyl-7,8-dihydropterin pyrophosphokinase</fullName>
    </alternativeName>
    <alternativeName>
        <fullName evidence="12">7,8-dihydro-6-hydroxymethylpterin-pyrophosphokinase</fullName>
    </alternativeName>
</protein>
<dbReference type="UniPathway" id="UPA00077">
    <property type="reaction ID" value="UER00155"/>
</dbReference>
<dbReference type="InterPro" id="IPR035907">
    <property type="entry name" value="Hppk_sf"/>
</dbReference>
<dbReference type="PANTHER" id="PTHR43071">
    <property type="entry name" value="2-AMINO-4-HYDROXY-6-HYDROXYMETHYLDIHYDROPTERIDINE PYROPHOSPHOKINASE"/>
    <property type="match status" value="1"/>
</dbReference>
<evidence type="ECO:0000313" key="14">
    <source>
        <dbReference type="EMBL" id="ATZ95492.1"/>
    </source>
</evidence>
<dbReference type="GO" id="GO:0005524">
    <property type="term" value="F:ATP binding"/>
    <property type="evidence" value="ECO:0007669"/>
    <property type="project" value="UniProtKB-KW"/>
</dbReference>
<comment type="pathway">
    <text evidence="1">Cofactor biosynthesis; tetrahydrofolate biosynthesis; 2-amino-4-hydroxy-6-hydroxymethyl-7,8-dihydropteridine diphosphate from 7,8-dihydroneopterin triphosphate: step 4/4.</text>
</comment>
<evidence type="ECO:0000256" key="2">
    <source>
        <dbReference type="ARBA" id="ARBA00005810"/>
    </source>
</evidence>
<dbReference type="InterPro" id="IPR000550">
    <property type="entry name" value="Hppk"/>
</dbReference>
<proteinExistence type="inferred from homology"/>
<dbReference type="GO" id="GO:0046656">
    <property type="term" value="P:folic acid biosynthetic process"/>
    <property type="evidence" value="ECO:0007669"/>
    <property type="project" value="UniProtKB-KW"/>
</dbReference>
<evidence type="ECO:0000256" key="11">
    <source>
        <dbReference type="ARBA" id="ARBA00029766"/>
    </source>
</evidence>
<dbReference type="EC" id="2.7.6.3" evidence="3"/>
<dbReference type="OrthoDB" id="9808041at2"/>
<accession>A0A2K8QQ48</accession>
<evidence type="ECO:0000256" key="10">
    <source>
        <dbReference type="ARBA" id="ARBA00029409"/>
    </source>
</evidence>
<evidence type="ECO:0000256" key="12">
    <source>
        <dbReference type="ARBA" id="ARBA00033413"/>
    </source>
</evidence>
<comment type="similarity">
    <text evidence="2">Belongs to the HPPK family.</text>
</comment>
<evidence type="ECO:0000256" key="5">
    <source>
        <dbReference type="ARBA" id="ARBA00022679"/>
    </source>
</evidence>
<dbReference type="CDD" id="cd00483">
    <property type="entry name" value="HPPK"/>
    <property type="match status" value="1"/>
</dbReference>
<dbReference type="KEGG" id="dfn:CVE23_16800"/>
<dbReference type="Pfam" id="PF01288">
    <property type="entry name" value="HPPK"/>
    <property type="match status" value="1"/>
</dbReference>
<dbReference type="EMBL" id="CP025003">
    <property type="protein sequence ID" value="ATZ95492.1"/>
    <property type="molecule type" value="Genomic_DNA"/>
</dbReference>
<dbReference type="NCBIfam" id="TIGR01498">
    <property type="entry name" value="folK"/>
    <property type="match status" value="1"/>
</dbReference>
<gene>
    <name evidence="14" type="primary">folK</name>
    <name evidence="14" type="ORF">CVE23_16800</name>
</gene>
<reference evidence="15" key="1">
    <citation type="journal article" date="2018" name="Genome Announc.">
        <title>Complete genome sequence of a Dickeya fangzhongdai type strain causing bleeding canker of pear tree trunks.</title>
        <authorList>
            <person name="Zhao Y."/>
            <person name="Tian Y."/>
            <person name="Li X."/>
            <person name="Hu B."/>
        </authorList>
    </citation>
    <scope>NUCLEOTIDE SEQUENCE [LARGE SCALE GENOMIC DNA]</scope>
    <source>
        <strain evidence="15">DSM 101947</strain>
    </source>
</reference>
<dbReference type="Gene3D" id="3.30.70.560">
    <property type="entry name" value="7,8-Dihydro-6-hydroxymethylpterin-pyrophosphokinase HPPK"/>
    <property type="match status" value="1"/>
</dbReference>
<keyword evidence="9" id="KW-0289">Folate biosynthesis</keyword>
<evidence type="ECO:0000256" key="7">
    <source>
        <dbReference type="ARBA" id="ARBA00022777"/>
    </source>
</evidence>
<dbReference type="GO" id="GO:0046654">
    <property type="term" value="P:tetrahydrofolate biosynthetic process"/>
    <property type="evidence" value="ECO:0007669"/>
    <property type="project" value="UniProtKB-UniPathway"/>
</dbReference>
<dbReference type="AlphaFoldDB" id="A0A2K8QQ48"/>
<comment type="function">
    <text evidence="10">Catalyzes the transfer of pyrophosphate from adenosine triphosphate (ATP) to 6-hydroxymethyl-7,8-dihydropterin, an enzymatic step in folate biosynthesis pathway.</text>
</comment>
<evidence type="ECO:0000256" key="9">
    <source>
        <dbReference type="ARBA" id="ARBA00022909"/>
    </source>
</evidence>
<evidence type="ECO:0000313" key="15">
    <source>
        <dbReference type="Proteomes" id="UP000231901"/>
    </source>
</evidence>
<evidence type="ECO:0000256" key="3">
    <source>
        <dbReference type="ARBA" id="ARBA00013253"/>
    </source>
</evidence>
<dbReference type="GO" id="GO:0003848">
    <property type="term" value="F:2-amino-4-hydroxy-6-hydroxymethyldihydropteridine diphosphokinase activity"/>
    <property type="evidence" value="ECO:0007669"/>
    <property type="project" value="UniProtKB-EC"/>
</dbReference>
<dbReference type="GO" id="GO:0016301">
    <property type="term" value="F:kinase activity"/>
    <property type="evidence" value="ECO:0007669"/>
    <property type="project" value="UniProtKB-KW"/>
</dbReference>
<keyword evidence="6" id="KW-0547">Nucleotide-binding</keyword>
<keyword evidence="7 14" id="KW-0418">Kinase</keyword>
<evidence type="ECO:0000256" key="1">
    <source>
        <dbReference type="ARBA" id="ARBA00005051"/>
    </source>
</evidence>
<evidence type="ECO:0000259" key="13">
    <source>
        <dbReference type="PROSITE" id="PS00794"/>
    </source>
</evidence>
<organism evidence="14 15">
    <name type="scientific">Dickeya fangzhongdai</name>
    <dbReference type="NCBI Taxonomy" id="1778540"/>
    <lineage>
        <taxon>Bacteria</taxon>
        <taxon>Pseudomonadati</taxon>
        <taxon>Pseudomonadota</taxon>
        <taxon>Gammaproteobacteria</taxon>
        <taxon>Enterobacterales</taxon>
        <taxon>Pectobacteriaceae</taxon>
        <taxon>Dickeya</taxon>
    </lineage>
</organism>
<evidence type="ECO:0000256" key="4">
    <source>
        <dbReference type="ARBA" id="ARBA00016218"/>
    </source>
</evidence>
<dbReference type="Proteomes" id="UP000231901">
    <property type="component" value="Chromosome"/>
</dbReference>
<feature type="domain" description="7,8-dihydro-6-hydroxymethylpterin-pyrophosphokinase" evidence="13">
    <location>
        <begin position="89"/>
        <end position="100"/>
    </location>
</feature>
<dbReference type="GeneID" id="66565976"/>
<evidence type="ECO:0000256" key="8">
    <source>
        <dbReference type="ARBA" id="ARBA00022840"/>
    </source>
</evidence>
<keyword evidence="5" id="KW-0808">Transferase</keyword>
<dbReference type="PROSITE" id="PS00794">
    <property type="entry name" value="HPPK"/>
    <property type="match status" value="1"/>
</dbReference>
<dbReference type="SUPFAM" id="SSF55083">
    <property type="entry name" value="6-hydroxymethyl-7,8-dihydropterin pyrophosphokinase, HPPK"/>
    <property type="match status" value="1"/>
</dbReference>
<dbReference type="PANTHER" id="PTHR43071:SF1">
    <property type="entry name" value="2-AMINO-4-HYDROXY-6-HYDROXYMETHYLDIHYDROPTERIDINE PYROPHOSPHOKINASE"/>
    <property type="match status" value="1"/>
</dbReference>